<evidence type="ECO:0000256" key="1">
    <source>
        <dbReference type="ARBA" id="ARBA00004651"/>
    </source>
</evidence>
<comment type="similarity">
    <text evidence="6">Belongs to the ABC-4 integral membrane protein family.</text>
</comment>
<dbReference type="Pfam" id="PF02687">
    <property type="entry name" value="FtsX"/>
    <property type="match status" value="1"/>
</dbReference>
<feature type="transmembrane region" description="Helical" evidence="7">
    <location>
        <begin position="327"/>
        <end position="355"/>
    </location>
</feature>
<evidence type="ECO:0000256" key="6">
    <source>
        <dbReference type="ARBA" id="ARBA00038076"/>
    </source>
</evidence>
<dbReference type="Pfam" id="PF12704">
    <property type="entry name" value="MacB_PCD"/>
    <property type="match status" value="1"/>
</dbReference>
<name>A0ABT4TGE0_9ACTN</name>
<dbReference type="InterPro" id="IPR050250">
    <property type="entry name" value="Macrolide_Exporter_MacB"/>
</dbReference>
<evidence type="ECO:0000313" key="11">
    <source>
        <dbReference type="Proteomes" id="UP001165685"/>
    </source>
</evidence>
<organism evidence="10 11">
    <name type="scientific">Nocardiopsis suaedae</name>
    <dbReference type="NCBI Taxonomy" id="3018444"/>
    <lineage>
        <taxon>Bacteria</taxon>
        <taxon>Bacillati</taxon>
        <taxon>Actinomycetota</taxon>
        <taxon>Actinomycetes</taxon>
        <taxon>Streptosporangiales</taxon>
        <taxon>Nocardiopsidaceae</taxon>
        <taxon>Nocardiopsis</taxon>
    </lineage>
</organism>
<feature type="domain" description="ABC3 transporter permease C-terminal" evidence="8">
    <location>
        <begin position="286"/>
        <end position="397"/>
    </location>
</feature>
<dbReference type="RefSeq" id="WP_270675955.1">
    <property type="nucleotide sequence ID" value="NZ_JAQFWP010000003.1"/>
</dbReference>
<evidence type="ECO:0000259" key="9">
    <source>
        <dbReference type="Pfam" id="PF12704"/>
    </source>
</evidence>
<comment type="caution">
    <text evidence="10">The sequence shown here is derived from an EMBL/GenBank/DDBJ whole genome shotgun (WGS) entry which is preliminary data.</text>
</comment>
<dbReference type="Proteomes" id="UP001165685">
    <property type="component" value="Unassembled WGS sequence"/>
</dbReference>
<comment type="subcellular location">
    <subcellularLocation>
        <location evidence="1">Cell membrane</location>
        <topology evidence="1">Multi-pass membrane protein</topology>
    </subcellularLocation>
</comment>
<accession>A0ABT4TGE0</accession>
<feature type="transmembrane region" description="Helical" evidence="7">
    <location>
        <begin position="34"/>
        <end position="56"/>
    </location>
</feature>
<dbReference type="EMBL" id="JAQFWP010000003">
    <property type="protein sequence ID" value="MDA2803465.1"/>
    <property type="molecule type" value="Genomic_DNA"/>
</dbReference>
<evidence type="ECO:0000256" key="5">
    <source>
        <dbReference type="ARBA" id="ARBA00023136"/>
    </source>
</evidence>
<dbReference type="InterPro" id="IPR003838">
    <property type="entry name" value="ABC3_permease_C"/>
</dbReference>
<evidence type="ECO:0000256" key="7">
    <source>
        <dbReference type="SAM" id="Phobius"/>
    </source>
</evidence>
<feature type="transmembrane region" description="Helical" evidence="7">
    <location>
        <begin position="367"/>
        <end position="387"/>
    </location>
</feature>
<evidence type="ECO:0000259" key="8">
    <source>
        <dbReference type="Pfam" id="PF02687"/>
    </source>
</evidence>
<feature type="transmembrane region" description="Helical" evidence="7">
    <location>
        <begin position="281"/>
        <end position="306"/>
    </location>
</feature>
<reference evidence="10" key="1">
    <citation type="submission" date="2023-01" db="EMBL/GenBank/DDBJ databases">
        <title>Draft genome sequence of Nocardiopsis sp. LSu2-4 isolated from halophytes.</title>
        <authorList>
            <person name="Duangmal K."/>
            <person name="Chantavorakit T."/>
        </authorList>
    </citation>
    <scope>NUCLEOTIDE SEQUENCE</scope>
    <source>
        <strain evidence="10">LSu2-4</strain>
    </source>
</reference>
<evidence type="ECO:0000313" key="10">
    <source>
        <dbReference type="EMBL" id="MDA2803465.1"/>
    </source>
</evidence>
<keyword evidence="11" id="KW-1185">Reference proteome</keyword>
<dbReference type="PANTHER" id="PTHR30572:SF4">
    <property type="entry name" value="ABC TRANSPORTER PERMEASE YTRF"/>
    <property type="match status" value="1"/>
</dbReference>
<proteinExistence type="inferred from homology"/>
<evidence type="ECO:0000256" key="4">
    <source>
        <dbReference type="ARBA" id="ARBA00022989"/>
    </source>
</evidence>
<keyword evidence="2" id="KW-1003">Cell membrane</keyword>
<protein>
    <submittedName>
        <fullName evidence="10">ABC transporter permease</fullName>
    </submittedName>
</protein>
<keyword evidence="4 7" id="KW-1133">Transmembrane helix</keyword>
<gene>
    <name evidence="10" type="ORF">O4U47_02995</name>
</gene>
<dbReference type="PANTHER" id="PTHR30572">
    <property type="entry name" value="MEMBRANE COMPONENT OF TRANSPORTER-RELATED"/>
    <property type="match status" value="1"/>
</dbReference>
<keyword evidence="5 7" id="KW-0472">Membrane</keyword>
<evidence type="ECO:0000256" key="3">
    <source>
        <dbReference type="ARBA" id="ARBA00022692"/>
    </source>
</evidence>
<dbReference type="InterPro" id="IPR025857">
    <property type="entry name" value="MacB_PCD"/>
</dbReference>
<sequence length="404" mass="40910">MSRGSGRGPRPARLSPADLVRTGASGLRARPLRVVLSALGIAIGVAAMVAVVGISASSRADLDARLASLGTNLVTAAPGESLLGEAATLPKGAEDRVRRLPGVRGVAQVGQVEGASVYRSDRIPEEASGGITVYGASLDLPETLRAHVRTGEWLNRATSGYPAVVLGATAAERLGIARIGPGTRVLIGEEYFSVVGILDPVALAPEMDSAALVGRDAAAGRLGADGHPTRVYVRAAPERVAEVREVLARAADPEEPFGVEVSRPSDALEAKEAADRAFSGLLLGLGGVALLVGGVGVANTMVISVLERRGEIGLRRALGATRRQIRGQFLVEAMALSALGGVAGAVLGALVTAGYAVTRGWMVAIPVWAPTAGVLATLGIGAVAGLLPAVRAARTAPTEALGSG</sequence>
<feature type="domain" description="MacB-like periplasmic core" evidence="9">
    <location>
        <begin position="35"/>
        <end position="247"/>
    </location>
</feature>
<keyword evidence="3 7" id="KW-0812">Transmembrane</keyword>
<evidence type="ECO:0000256" key="2">
    <source>
        <dbReference type="ARBA" id="ARBA00022475"/>
    </source>
</evidence>